<gene>
    <name evidence="2" type="ORF">GA0070621_0935</name>
</gene>
<evidence type="ECO:0000313" key="2">
    <source>
        <dbReference type="EMBL" id="SBT40352.1"/>
    </source>
</evidence>
<sequence>MAGNRPNGTYAYGKSGPTETALPREMIHMARGGSRTVARSASTGRFVRSSTAARSPRTTTTERVGRGTSNTRTVNRSASTGRFVTAATAARHPGTTITQRV</sequence>
<accession>A0A1A8Z915</accession>
<proteinExistence type="predicted"/>
<evidence type="ECO:0000256" key="1">
    <source>
        <dbReference type="SAM" id="MobiDB-lite"/>
    </source>
</evidence>
<keyword evidence="3" id="KW-1185">Reference proteome</keyword>
<dbReference type="EMBL" id="LT594324">
    <property type="protein sequence ID" value="SBT40352.1"/>
    <property type="molecule type" value="Genomic_DNA"/>
</dbReference>
<protein>
    <submittedName>
        <fullName evidence="2">Uncharacterized protein</fullName>
    </submittedName>
</protein>
<organism evidence="2 3">
    <name type="scientific">Micromonospora narathiwatensis</name>
    <dbReference type="NCBI Taxonomy" id="299146"/>
    <lineage>
        <taxon>Bacteria</taxon>
        <taxon>Bacillati</taxon>
        <taxon>Actinomycetota</taxon>
        <taxon>Actinomycetes</taxon>
        <taxon>Micromonosporales</taxon>
        <taxon>Micromonosporaceae</taxon>
        <taxon>Micromonospora</taxon>
    </lineage>
</organism>
<dbReference type="Proteomes" id="UP000198765">
    <property type="component" value="Chromosome I"/>
</dbReference>
<evidence type="ECO:0000313" key="3">
    <source>
        <dbReference type="Proteomes" id="UP000198765"/>
    </source>
</evidence>
<reference evidence="2 3" key="1">
    <citation type="submission" date="2016-06" db="EMBL/GenBank/DDBJ databases">
        <authorList>
            <person name="Kjaerup R.B."/>
            <person name="Dalgaard T.S."/>
            <person name="Juul-Madsen H.R."/>
        </authorList>
    </citation>
    <scope>NUCLEOTIDE SEQUENCE [LARGE SCALE GENOMIC DNA]</scope>
    <source>
        <strain evidence="2 3">DSM 45248</strain>
    </source>
</reference>
<feature type="region of interest" description="Disordered" evidence="1">
    <location>
        <begin position="34"/>
        <end position="74"/>
    </location>
</feature>
<dbReference type="AlphaFoldDB" id="A0A1A8Z915"/>
<name>A0A1A8Z915_9ACTN</name>
<dbReference type="PATRIC" id="fig|299146.4.peg.957"/>
<feature type="compositionally biased region" description="Low complexity" evidence="1">
    <location>
        <begin position="48"/>
        <end position="68"/>
    </location>
</feature>